<sequence>MLLTSITHNIMECFMAILTLATSITWMKKIISQSTILIKFKLAFISLM</sequence>
<evidence type="ECO:0000313" key="1">
    <source>
        <dbReference type="EMBL" id="BAK02594.1"/>
    </source>
</evidence>
<name>F2E5H2_HORVV</name>
<reference evidence="1" key="1">
    <citation type="journal article" date="2011" name="Plant Physiol.">
        <title>Comprehensive sequence analysis of 24,783 barley full-length cDNAs derived from 12 clone libraries.</title>
        <authorList>
            <person name="Matsumoto T."/>
            <person name="Tanaka T."/>
            <person name="Sakai H."/>
            <person name="Amano N."/>
            <person name="Kanamori H."/>
            <person name="Kurita K."/>
            <person name="Kikuta A."/>
            <person name="Kamiya K."/>
            <person name="Yamamoto M."/>
            <person name="Ikawa H."/>
            <person name="Fujii N."/>
            <person name="Hori K."/>
            <person name="Itoh T."/>
            <person name="Sato K."/>
        </authorList>
    </citation>
    <scope>NUCLEOTIDE SEQUENCE</scope>
    <source>
        <tissue evidence="1">Shoot and root</tissue>
    </source>
</reference>
<dbReference type="AlphaFoldDB" id="F2E5H2"/>
<protein>
    <submittedName>
        <fullName evidence="1">Predicted protein</fullName>
    </submittedName>
</protein>
<organism evidence="1">
    <name type="scientific">Hordeum vulgare subsp. vulgare</name>
    <name type="common">Domesticated barley</name>
    <dbReference type="NCBI Taxonomy" id="112509"/>
    <lineage>
        <taxon>Eukaryota</taxon>
        <taxon>Viridiplantae</taxon>
        <taxon>Streptophyta</taxon>
        <taxon>Embryophyta</taxon>
        <taxon>Tracheophyta</taxon>
        <taxon>Spermatophyta</taxon>
        <taxon>Magnoliopsida</taxon>
        <taxon>Liliopsida</taxon>
        <taxon>Poales</taxon>
        <taxon>Poaceae</taxon>
        <taxon>BOP clade</taxon>
        <taxon>Pooideae</taxon>
        <taxon>Triticodae</taxon>
        <taxon>Triticeae</taxon>
        <taxon>Hordeinae</taxon>
        <taxon>Hordeum</taxon>
    </lineage>
</organism>
<dbReference type="EMBL" id="AK371396">
    <property type="protein sequence ID" value="BAK02594.1"/>
    <property type="molecule type" value="mRNA"/>
</dbReference>
<accession>F2E5H2</accession>
<proteinExistence type="evidence at transcript level"/>